<evidence type="ECO:0000313" key="3">
    <source>
        <dbReference type="Proteomes" id="UP001523550"/>
    </source>
</evidence>
<reference evidence="2 3" key="1">
    <citation type="submission" date="2022-03" db="EMBL/GenBank/DDBJ databases">
        <title>Genomic Encyclopedia of Type Strains, Phase III (KMG-III): the genomes of soil and plant-associated and newly described type strains.</title>
        <authorList>
            <person name="Whitman W."/>
        </authorList>
    </citation>
    <scope>NUCLEOTIDE SEQUENCE [LARGE SCALE GENOMIC DNA]</scope>
    <source>
        <strain evidence="2 3">BSker1</strain>
    </source>
</reference>
<dbReference type="Pfam" id="PF12146">
    <property type="entry name" value="Hydrolase_4"/>
    <property type="match status" value="1"/>
</dbReference>
<comment type="caution">
    <text evidence="2">The sequence shown here is derived from an EMBL/GenBank/DDBJ whole genome shotgun (WGS) entry which is preliminary data.</text>
</comment>
<protein>
    <submittedName>
        <fullName evidence="2">Fermentation-respiration switch protein FrsA (DUF1100 family)</fullName>
    </submittedName>
</protein>
<evidence type="ECO:0000259" key="1">
    <source>
        <dbReference type="Pfam" id="PF12146"/>
    </source>
</evidence>
<dbReference type="PANTHER" id="PTHR12277:SF81">
    <property type="entry name" value="PROTEIN ABHD13"/>
    <property type="match status" value="1"/>
</dbReference>
<accession>A0ABT1GB83</accession>
<dbReference type="EMBL" id="JALJYF010000003">
    <property type="protein sequence ID" value="MCP1728584.1"/>
    <property type="molecule type" value="Genomic_DNA"/>
</dbReference>
<dbReference type="Proteomes" id="UP001523550">
    <property type="component" value="Unassembled WGS sequence"/>
</dbReference>
<organism evidence="2 3">
    <name type="scientific">Natronospira proteinivora</name>
    <dbReference type="NCBI Taxonomy" id="1807133"/>
    <lineage>
        <taxon>Bacteria</taxon>
        <taxon>Pseudomonadati</taxon>
        <taxon>Pseudomonadota</taxon>
        <taxon>Gammaproteobacteria</taxon>
        <taxon>Natronospirales</taxon>
        <taxon>Natronospiraceae</taxon>
        <taxon>Natronospira</taxon>
    </lineage>
</organism>
<sequence>MLRWLMIFAVAYLAVLALLWVFQNHLLYQPNMPTRDLQADPAERGWEYEDVHLSTGDGVELHGWWIPASEARASLIFFHGNAGNISHRLESIAIFRELGLSVLIIDYRGYGQSEGSPSEGGLRQDARAAWTHLREDRQIPAEDIVLFGRSLGSAVASELAREHQPGAVILESAFRSVPEMAQAVYPFFPARWLARMDYDNEAYVQDIQAPLLMVHSEDDEIIPYEQGRAVYETANQPKDFLTLQGGHNTGFLDSRQRYIQGLDQFLSELAGL</sequence>
<proteinExistence type="predicted"/>
<dbReference type="PANTHER" id="PTHR12277">
    <property type="entry name" value="ALPHA/BETA HYDROLASE DOMAIN-CONTAINING PROTEIN"/>
    <property type="match status" value="1"/>
</dbReference>
<dbReference type="SUPFAM" id="SSF53474">
    <property type="entry name" value="alpha/beta-Hydrolases"/>
    <property type="match status" value="1"/>
</dbReference>
<feature type="domain" description="Serine aminopeptidase S33" evidence="1">
    <location>
        <begin position="70"/>
        <end position="184"/>
    </location>
</feature>
<dbReference type="Gene3D" id="3.40.50.1820">
    <property type="entry name" value="alpha/beta hydrolase"/>
    <property type="match status" value="1"/>
</dbReference>
<dbReference type="InterPro" id="IPR029058">
    <property type="entry name" value="AB_hydrolase_fold"/>
</dbReference>
<gene>
    <name evidence="2" type="ORF">J2T60_002598</name>
</gene>
<evidence type="ECO:0000313" key="2">
    <source>
        <dbReference type="EMBL" id="MCP1728584.1"/>
    </source>
</evidence>
<keyword evidence="3" id="KW-1185">Reference proteome</keyword>
<dbReference type="InterPro" id="IPR022742">
    <property type="entry name" value="Hydrolase_4"/>
</dbReference>
<name>A0ABT1GB83_9GAMM</name>
<dbReference type="RefSeq" id="WP_253451097.1">
    <property type="nucleotide sequence ID" value="NZ_JALJYF010000003.1"/>
</dbReference>